<dbReference type="GO" id="GO:0006281">
    <property type="term" value="P:DNA repair"/>
    <property type="evidence" value="ECO:0007669"/>
    <property type="project" value="UniProtKB-KW"/>
</dbReference>
<name>A0A2H0VIH2_9BACT</name>
<dbReference type="InterPro" id="IPR010994">
    <property type="entry name" value="RuvA_2-like"/>
</dbReference>
<dbReference type="Pfam" id="PF00533">
    <property type="entry name" value="BRCT"/>
    <property type="match status" value="1"/>
</dbReference>
<dbReference type="Proteomes" id="UP000230796">
    <property type="component" value="Unassembled WGS sequence"/>
</dbReference>
<dbReference type="SMART" id="SM00292">
    <property type="entry name" value="BRCT"/>
    <property type="match status" value="1"/>
</dbReference>
<dbReference type="SUPFAM" id="SSF52113">
    <property type="entry name" value="BRCT domain"/>
    <property type="match status" value="1"/>
</dbReference>
<dbReference type="Gene3D" id="3.40.50.10190">
    <property type="entry name" value="BRCT domain"/>
    <property type="match status" value="1"/>
</dbReference>
<evidence type="ECO:0000259" key="3">
    <source>
        <dbReference type="PROSITE" id="PS50172"/>
    </source>
</evidence>
<keyword evidence="2" id="KW-0234">DNA repair</keyword>
<feature type="non-terminal residue" evidence="4">
    <location>
        <position position="1"/>
    </location>
</feature>
<feature type="domain" description="BRCT" evidence="3">
    <location>
        <begin position="141"/>
        <end position="218"/>
    </location>
</feature>
<sequence length="218" mass="23467">FNIDGVGPKIIDALLDAEIITHHFDLFTCTKEDFLALEGFKERAALNAVAAIDKARTQTLTTLLTAISIEQVGEETARLLADQLGSLERIRSARVNDLAAIHGVGAMVAQSIVDWFTNPANQRDLDELLKHVTITETTAKKRTTSLTGKSVVLTGTLENLSRDEAKDLIRLAGGKVSSSVSAKTDFVVVGKDAGSKADDAIRLGVKILSETEFHQLLA</sequence>
<organism evidence="4 5">
    <name type="scientific">Candidatus Collierbacteria bacterium CG10_big_fil_rev_8_21_14_0_10_44_9</name>
    <dbReference type="NCBI Taxonomy" id="1974535"/>
    <lineage>
        <taxon>Bacteria</taxon>
        <taxon>Candidatus Collieribacteriota</taxon>
    </lineage>
</organism>
<reference evidence="5" key="1">
    <citation type="submission" date="2017-09" db="EMBL/GenBank/DDBJ databases">
        <title>Depth-based differentiation of microbial function through sediment-hosted aquifers and enrichment of novel symbionts in the deep terrestrial subsurface.</title>
        <authorList>
            <person name="Probst A.J."/>
            <person name="Ladd B."/>
            <person name="Jarett J.K."/>
            <person name="Geller-Mcgrath D.E."/>
            <person name="Sieber C.M.K."/>
            <person name="Emerson J.B."/>
            <person name="Anantharaman K."/>
            <person name="Thomas B.C."/>
            <person name="Malmstrom R."/>
            <person name="Stieglmeier M."/>
            <person name="Klingl A."/>
            <person name="Woyke T."/>
            <person name="Ryan C.M."/>
            <person name="Banfield J.F."/>
        </authorList>
    </citation>
    <scope>NUCLEOTIDE SEQUENCE [LARGE SCALE GENOMIC DNA]</scope>
</reference>
<proteinExistence type="predicted"/>
<evidence type="ECO:0000313" key="5">
    <source>
        <dbReference type="Proteomes" id="UP000230796"/>
    </source>
</evidence>
<evidence type="ECO:0000313" key="4">
    <source>
        <dbReference type="EMBL" id="PIR98876.1"/>
    </source>
</evidence>
<dbReference type="Pfam" id="PF12826">
    <property type="entry name" value="HHH_2"/>
    <property type="match status" value="1"/>
</dbReference>
<comment type="caution">
    <text evidence="4">The sequence shown here is derived from an EMBL/GenBank/DDBJ whole genome shotgun (WGS) entry which is preliminary data.</text>
</comment>
<dbReference type="InterPro" id="IPR036420">
    <property type="entry name" value="BRCT_dom_sf"/>
</dbReference>
<dbReference type="CDD" id="cd17748">
    <property type="entry name" value="BRCT_DNA_ligase_like"/>
    <property type="match status" value="1"/>
</dbReference>
<dbReference type="PROSITE" id="PS50172">
    <property type="entry name" value="BRCT"/>
    <property type="match status" value="1"/>
</dbReference>
<dbReference type="EMBL" id="PFAF01000048">
    <property type="protein sequence ID" value="PIR98876.1"/>
    <property type="molecule type" value="Genomic_DNA"/>
</dbReference>
<protein>
    <recommendedName>
        <fullName evidence="3">BRCT domain-containing protein</fullName>
    </recommendedName>
</protein>
<dbReference type="InterPro" id="IPR041663">
    <property type="entry name" value="DisA/LigA_HHH"/>
</dbReference>
<evidence type="ECO:0000256" key="1">
    <source>
        <dbReference type="ARBA" id="ARBA00022763"/>
    </source>
</evidence>
<dbReference type="InterPro" id="IPR001357">
    <property type="entry name" value="BRCT_dom"/>
</dbReference>
<dbReference type="AlphaFoldDB" id="A0A2H0VIH2"/>
<gene>
    <name evidence="4" type="ORF">COT87_02485</name>
</gene>
<keyword evidence="1" id="KW-0227">DNA damage</keyword>
<accession>A0A2H0VIH2</accession>
<evidence type="ECO:0000256" key="2">
    <source>
        <dbReference type="ARBA" id="ARBA00023204"/>
    </source>
</evidence>
<dbReference type="SUPFAM" id="SSF47781">
    <property type="entry name" value="RuvA domain 2-like"/>
    <property type="match status" value="1"/>
</dbReference>
<dbReference type="Gene3D" id="1.10.150.20">
    <property type="entry name" value="5' to 3' exonuclease, C-terminal subdomain"/>
    <property type="match status" value="2"/>
</dbReference>